<name>A0AAV4ZWQ3_9AGAM</name>
<evidence type="ECO:0000313" key="2">
    <source>
        <dbReference type="Proteomes" id="UP001050691"/>
    </source>
</evidence>
<sequence>MSIHTKYSLLKYSRSYPPDDPGHIAVKPTSADAVWQHFSFPELYLSFGKSDKGELQTAILKIHWTKDTLLTSSTRRKGRIGSFIV</sequence>
<organism evidence="1 2">
    <name type="scientific">Clathrus columnatus</name>
    <dbReference type="NCBI Taxonomy" id="1419009"/>
    <lineage>
        <taxon>Eukaryota</taxon>
        <taxon>Fungi</taxon>
        <taxon>Dikarya</taxon>
        <taxon>Basidiomycota</taxon>
        <taxon>Agaricomycotina</taxon>
        <taxon>Agaricomycetes</taxon>
        <taxon>Phallomycetidae</taxon>
        <taxon>Phallales</taxon>
        <taxon>Clathraceae</taxon>
        <taxon>Clathrus</taxon>
    </lineage>
</organism>
<proteinExistence type="predicted"/>
<dbReference type="EMBL" id="BPWL01000001">
    <property type="protein sequence ID" value="GJJ06361.1"/>
    <property type="molecule type" value="Genomic_DNA"/>
</dbReference>
<keyword evidence="2" id="KW-1185">Reference proteome</keyword>
<comment type="caution">
    <text evidence="1">The sequence shown here is derived from an EMBL/GenBank/DDBJ whole genome shotgun (WGS) entry which is preliminary data.</text>
</comment>
<gene>
    <name evidence="1" type="ORF">Clacol_000552</name>
</gene>
<evidence type="ECO:0000313" key="1">
    <source>
        <dbReference type="EMBL" id="GJJ06361.1"/>
    </source>
</evidence>
<dbReference type="AlphaFoldDB" id="A0AAV4ZWQ3"/>
<dbReference type="Proteomes" id="UP001050691">
    <property type="component" value="Unassembled WGS sequence"/>
</dbReference>
<protein>
    <submittedName>
        <fullName evidence="1">Uncharacterized protein</fullName>
    </submittedName>
</protein>
<accession>A0AAV4ZWQ3</accession>
<reference evidence="1" key="1">
    <citation type="submission" date="2021-10" db="EMBL/GenBank/DDBJ databases">
        <title>De novo Genome Assembly of Clathrus columnatus (Basidiomycota, Fungi) Using Illumina and Nanopore Sequence Data.</title>
        <authorList>
            <person name="Ogiso-Tanaka E."/>
            <person name="Itagaki H."/>
            <person name="Hosoya T."/>
            <person name="Hosaka K."/>
        </authorList>
    </citation>
    <scope>NUCLEOTIDE SEQUENCE</scope>
    <source>
        <strain evidence="1">MO-923</strain>
    </source>
</reference>